<reference evidence="1 2" key="1">
    <citation type="submission" date="2019-08" db="EMBL/GenBank/DDBJ databases">
        <title>Genomes of Subsaximicrobium wynnwilliamsii strains.</title>
        <authorList>
            <person name="Bowman J.P."/>
        </authorList>
    </citation>
    <scope>NUCLEOTIDE SEQUENCE [LARGE SCALE GENOMIC DNA]</scope>
    <source>
        <strain evidence="1 2">2-80-2</strain>
    </source>
</reference>
<gene>
    <name evidence="1" type="ORF">ESY86_10070</name>
</gene>
<dbReference type="AlphaFoldDB" id="A0A5C6ZHB7"/>
<comment type="caution">
    <text evidence="1">The sequence shown here is derived from an EMBL/GenBank/DDBJ whole genome shotgun (WGS) entry which is preliminary data.</text>
</comment>
<protein>
    <recommendedName>
        <fullName evidence="3">DUF5063 domain-containing protein</fullName>
    </recommendedName>
</protein>
<evidence type="ECO:0000313" key="1">
    <source>
        <dbReference type="EMBL" id="TXD89106.1"/>
    </source>
</evidence>
<keyword evidence="2" id="KW-1185">Reference proteome</keyword>
<sequence>MEELEHVPLYKKAKDIQNLVDSVVDVIMDSQLEYETEQEGQMIDDSLTYLGENSDLIPQKIALVHGEDIPYNEKMESACFIKNAAIEILTDLDHIELSGYKDIEYFDLLRNEIDDFRILFAEWVTTFDPWDYEIDRWGLFNPPGVKYDDYDPDDDLPFDIDDFFEDL</sequence>
<evidence type="ECO:0000313" key="2">
    <source>
        <dbReference type="Proteomes" id="UP000321578"/>
    </source>
</evidence>
<dbReference type="EMBL" id="VORO01000009">
    <property type="protein sequence ID" value="TXD89106.1"/>
    <property type="molecule type" value="Genomic_DNA"/>
</dbReference>
<dbReference type="OrthoDB" id="893100at2"/>
<dbReference type="Proteomes" id="UP000321578">
    <property type="component" value="Unassembled WGS sequence"/>
</dbReference>
<evidence type="ECO:0008006" key="3">
    <source>
        <dbReference type="Google" id="ProtNLM"/>
    </source>
</evidence>
<dbReference type="RefSeq" id="WP_147086460.1">
    <property type="nucleotide sequence ID" value="NZ_VORM01000007.1"/>
</dbReference>
<proteinExistence type="predicted"/>
<name>A0A5C6ZHB7_9FLAO</name>
<organism evidence="1 2">
    <name type="scientific">Subsaximicrobium wynnwilliamsii</name>
    <dbReference type="NCBI Taxonomy" id="291179"/>
    <lineage>
        <taxon>Bacteria</taxon>
        <taxon>Pseudomonadati</taxon>
        <taxon>Bacteroidota</taxon>
        <taxon>Flavobacteriia</taxon>
        <taxon>Flavobacteriales</taxon>
        <taxon>Flavobacteriaceae</taxon>
        <taxon>Subsaximicrobium</taxon>
    </lineage>
</organism>
<accession>A0A5C6ZHB7</accession>